<dbReference type="Gene3D" id="1.10.10.10">
    <property type="entry name" value="Winged helix-like DNA-binding domain superfamily/Winged helix DNA-binding domain"/>
    <property type="match status" value="1"/>
</dbReference>
<dbReference type="GO" id="GO:0008270">
    <property type="term" value="F:zinc ion binding"/>
    <property type="evidence" value="ECO:0007669"/>
    <property type="project" value="UniProtKB-KW"/>
</dbReference>
<evidence type="ECO:0000313" key="4">
    <source>
        <dbReference type="Proteomes" id="UP000291469"/>
    </source>
</evidence>
<keyword evidence="1" id="KW-0863">Zinc-finger</keyword>
<protein>
    <recommendedName>
        <fullName evidence="2">SWIM-type domain-containing protein</fullName>
    </recommendedName>
</protein>
<feature type="domain" description="SWIM-type" evidence="2">
    <location>
        <begin position="113"/>
        <end position="148"/>
    </location>
</feature>
<dbReference type="SUPFAM" id="SSF46785">
    <property type="entry name" value="Winged helix' DNA-binding domain"/>
    <property type="match status" value="1"/>
</dbReference>
<dbReference type="PANTHER" id="PTHR38133:SF1">
    <property type="entry name" value="SLR1429 PROTEIN"/>
    <property type="match status" value="1"/>
</dbReference>
<dbReference type="EMBL" id="CP036402">
    <property type="protein sequence ID" value="QBI18323.1"/>
    <property type="molecule type" value="Genomic_DNA"/>
</dbReference>
<keyword evidence="4" id="KW-1185">Reference proteome</keyword>
<keyword evidence="1" id="KW-0479">Metal-binding</keyword>
<dbReference type="InterPro" id="IPR036390">
    <property type="entry name" value="WH_DNA-bd_sf"/>
</dbReference>
<dbReference type="InterPro" id="IPR007527">
    <property type="entry name" value="Znf_SWIM"/>
</dbReference>
<gene>
    <name evidence="3" type="ORF">ER308_01210</name>
</gene>
<organism evidence="3 4">
    <name type="scientific">Egibacter rhizosphaerae</name>
    <dbReference type="NCBI Taxonomy" id="1670831"/>
    <lineage>
        <taxon>Bacteria</taxon>
        <taxon>Bacillati</taxon>
        <taxon>Actinomycetota</taxon>
        <taxon>Nitriliruptoria</taxon>
        <taxon>Egibacterales</taxon>
        <taxon>Egibacteraceae</taxon>
        <taxon>Egibacter</taxon>
    </lineage>
</organism>
<sequence length="323" mass="34100">MSPPRATFGLTWWGQRWIGALEALGAAYANRLPRGRTYARKGTVEGLTVDVGEVTARVVGSRATPYRVRLRLPVFTDAQWAEVVAALAGEIRHVAALLDGQMPSDVDEVLAACGVSLFPGPRELDTRCSCPDAVNPCKHVAAVHYTLAQTFDADPFLLPELRGRDRDTLLAELRAARAGGAVASAETEPDEPIVALEALSAGSLFDARGDLAAITVQPRPPEDPGAAVRRLGAPPGADAEVLEALVEGAAEQAWGLATGEGEVGEDLDPELVDAVRDLAPATSAELAEALGATVADVRERVRPLLEAGAVRRSGHARGTRYWV</sequence>
<dbReference type="Proteomes" id="UP000291469">
    <property type="component" value="Chromosome"/>
</dbReference>
<dbReference type="RefSeq" id="WP_131153321.1">
    <property type="nucleotide sequence ID" value="NZ_CP036402.1"/>
</dbReference>
<dbReference type="Pfam" id="PF04434">
    <property type="entry name" value="SWIM"/>
    <property type="match status" value="1"/>
</dbReference>
<keyword evidence="1" id="KW-0862">Zinc</keyword>
<dbReference type="InterPro" id="IPR036388">
    <property type="entry name" value="WH-like_DNA-bd_sf"/>
</dbReference>
<dbReference type="PANTHER" id="PTHR38133">
    <property type="entry name" value="SLR1429 PROTEIN"/>
    <property type="match status" value="1"/>
</dbReference>
<evidence type="ECO:0000313" key="3">
    <source>
        <dbReference type="EMBL" id="QBI18323.1"/>
    </source>
</evidence>
<dbReference type="PROSITE" id="PS50966">
    <property type="entry name" value="ZF_SWIM"/>
    <property type="match status" value="1"/>
</dbReference>
<reference evidence="3 4" key="1">
    <citation type="submission" date="2019-01" db="EMBL/GenBank/DDBJ databases">
        <title>Egibacter rhizosphaerae EGI 80759T.</title>
        <authorList>
            <person name="Chen D.-D."/>
            <person name="Tian Y."/>
            <person name="Jiao J.-Y."/>
            <person name="Zhang X.-T."/>
            <person name="Zhang Y.-G."/>
            <person name="Zhang Y."/>
            <person name="Xiao M."/>
            <person name="Shu W.-S."/>
            <person name="Li W.-J."/>
        </authorList>
    </citation>
    <scope>NUCLEOTIDE SEQUENCE [LARGE SCALE GENOMIC DNA]</scope>
    <source>
        <strain evidence="3 4">EGI 80759</strain>
    </source>
</reference>
<accession>A0A411YAR8</accession>
<dbReference type="OrthoDB" id="188274at2"/>
<name>A0A411YAR8_9ACTN</name>
<proteinExistence type="predicted"/>
<dbReference type="KEGG" id="erz:ER308_01210"/>
<evidence type="ECO:0000259" key="2">
    <source>
        <dbReference type="PROSITE" id="PS50966"/>
    </source>
</evidence>
<dbReference type="AlphaFoldDB" id="A0A411YAR8"/>
<evidence type="ECO:0000256" key="1">
    <source>
        <dbReference type="PROSITE-ProRule" id="PRU00325"/>
    </source>
</evidence>